<evidence type="ECO:0000313" key="4">
    <source>
        <dbReference type="EMBL" id="RWR08537.1"/>
    </source>
</evidence>
<dbReference type="Pfam" id="PF05838">
    <property type="entry name" value="Glyco_hydro_108"/>
    <property type="match status" value="1"/>
</dbReference>
<keyword evidence="5" id="KW-1185">Reference proteome</keyword>
<dbReference type="AlphaFoldDB" id="A0A443IQT9"/>
<keyword evidence="1" id="KW-0812">Transmembrane</keyword>
<feature type="transmembrane region" description="Helical" evidence="1">
    <location>
        <begin position="232"/>
        <end position="250"/>
    </location>
</feature>
<evidence type="ECO:0000259" key="3">
    <source>
        <dbReference type="Pfam" id="PF09374"/>
    </source>
</evidence>
<evidence type="ECO:0000256" key="1">
    <source>
        <dbReference type="SAM" id="Phobius"/>
    </source>
</evidence>
<dbReference type="EMBL" id="SAUW01000017">
    <property type="protein sequence ID" value="RWR08537.1"/>
    <property type="molecule type" value="Genomic_DNA"/>
</dbReference>
<keyword evidence="1" id="KW-0472">Membrane</keyword>
<dbReference type="Pfam" id="PF09374">
    <property type="entry name" value="PG_binding_3"/>
    <property type="match status" value="1"/>
</dbReference>
<feature type="domain" description="TtsA-like Glycoside hydrolase family 108" evidence="2">
    <location>
        <begin position="15"/>
        <end position="98"/>
    </location>
</feature>
<feature type="domain" description="Peptidoglycan binding" evidence="3">
    <location>
        <begin position="102"/>
        <end position="163"/>
    </location>
</feature>
<name>A0A443IQT9_9RHOB</name>
<dbReference type="Gene3D" id="1.20.141.10">
    <property type="entry name" value="Chitosanase, subunit A, domain 1"/>
    <property type="match status" value="1"/>
</dbReference>
<dbReference type="CDD" id="cd13926">
    <property type="entry name" value="N-acetylmuramidase_GH108"/>
    <property type="match status" value="1"/>
</dbReference>
<reference evidence="4 5" key="2">
    <citation type="submission" date="2019-01" db="EMBL/GenBank/DDBJ databases">
        <authorList>
            <person name="Li Y."/>
        </authorList>
    </citation>
    <scope>NUCLEOTIDE SEQUENCE [LARGE SCALE GENOMIC DNA]</scope>
    <source>
        <strain evidence="4 5">2D-5</strain>
    </source>
</reference>
<protein>
    <submittedName>
        <fullName evidence="4">Acetylmuramidase</fullName>
    </submittedName>
</protein>
<organism evidence="4 5">
    <name type="scientific">Paenirhodobacter populi</name>
    <dbReference type="NCBI Taxonomy" id="2306993"/>
    <lineage>
        <taxon>Bacteria</taxon>
        <taxon>Pseudomonadati</taxon>
        <taxon>Pseudomonadota</taxon>
        <taxon>Alphaproteobacteria</taxon>
        <taxon>Rhodobacterales</taxon>
        <taxon>Rhodobacter group</taxon>
        <taxon>Paenirhodobacter</taxon>
    </lineage>
</organism>
<comment type="caution">
    <text evidence="4">The sequence shown here is derived from an EMBL/GenBank/DDBJ whole genome shotgun (WGS) entry which is preliminary data.</text>
</comment>
<keyword evidence="1" id="KW-1133">Transmembrane helix</keyword>
<dbReference type="SUPFAM" id="SSF53955">
    <property type="entry name" value="Lysozyme-like"/>
    <property type="match status" value="1"/>
</dbReference>
<reference evidence="4 5" key="1">
    <citation type="submission" date="2019-01" db="EMBL/GenBank/DDBJ databases">
        <title>Sinorhodobacter populi sp. nov. isolated from the symptomatic bark tissue of Populus euramericana canker.</title>
        <authorList>
            <person name="Xu G."/>
        </authorList>
    </citation>
    <scope>NUCLEOTIDE SEQUENCE [LARGE SCALE GENOMIC DNA]</scope>
    <source>
        <strain evidence="4 5">2D-5</strain>
    </source>
</reference>
<dbReference type="InterPro" id="IPR008565">
    <property type="entry name" value="TtsA-like_GH18_dom"/>
</dbReference>
<evidence type="ECO:0000259" key="2">
    <source>
        <dbReference type="Pfam" id="PF05838"/>
    </source>
</evidence>
<proteinExistence type="predicted"/>
<evidence type="ECO:0000313" key="5">
    <source>
        <dbReference type="Proteomes" id="UP000285710"/>
    </source>
</evidence>
<accession>A0A443IQT9</accession>
<dbReference type="InterPro" id="IPR023346">
    <property type="entry name" value="Lysozyme-like_dom_sf"/>
</dbReference>
<gene>
    <name evidence="4" type="ORF">D2T33_15695</name>
</gene>
<dbReference type="Proteomes" id="UP000285710">
    <property type="component" value="Unassembled WGS sequence"/>
</dbReference>
<dbReference type="InterPro" id="IPR018537">
    <property type="entry name" value="Peptidoglycan-bd_3"/>
</dbReference>
<sequence length="255" mass="26764">MGNDMQENREQAIAWIGLSEGGYSNNPKDPGGETNFGITARTYAAWNTKTGRPQRSVKNITKSEANEIIGAQYLDPIQFDALPAGIDYLVADYAVNSGPARAMREIQTIVGVAADGVNGLQTLAAIRASDQVQLANAYCDARLKFLRSLKTWKTFGKGWTARVEFARAQALTLIGRAAPAAPVAEASSKGLEADISSAPMVAKITAQAGAGAAALGTVSAALRELPETATTLLVGGAVLAGLLALAAWLYRRART</sequence>